<organism evidence="5 6">
    <name type="scientific">Blautia wexlerae</name>
    <dbReference type="NCBI Taxonomy" id="418240"/>
    <lineage>
        <taxon>Bacteria</taxon>
        <taxon>Bacillati</taxon>
        <taxon>Bacillota</taxon>
        <taxon>Clostridia</taxon>
        <taxon>Lachnospirales</taxon>
        <taxon>Lachnospiraceae</taxon>
        <taxon>Blautia</taxon>
    </lineage>
</organism>
<dbReference type="InterPro" id="IPR036962">
    <property type="entry name" value="Glyco_hydro_3_N_sf"/>
</dbReference>
<dbReference type="InterPro" id="IPR050288">
    <property type="entry name" value="Cellulose_deg_GH3"/>
</dbReference>
<dbReference type="RefSeq" id="WP_055199772.1">
    <property type="nucleotide sequence ID" value="NZ_BTHH01000003.1"/>
</dbReference>
<dbReference type="Pfam" id="PF01915">
    <property type="entry name" value="Glyco_hydro_3_C"/>
    <property type="match status" value="1"/>
</dbReference>
<dbReference type="SMART" id="SM01217">
    <property type="entry name" value="Fn3_like"/>
    <property type="match status" value="1"/>
</dbReference>
<comment type="similarity">
    <text evidence="1">Belongs to the glycosyl hydrolase 3 family.</text>
</comment>
<evidence type="ECO:0000313" key="5">
    <source>
        <dbReference type="EMBL" id="CUN65511.1"/>
    </source>
</evidence>
<reference evidence="5 6" key="1">
    <citation type="submission" date="2015-09" db="EMBL/GenBank/DDBJ databases">
        <authorList>
            <consortium name="Pathogen Informatics"/>
        </authorList>
    </citation>
    <scope>NUCLEOTIDE SEQUENCE [LARGE SCALE GENOMIC DNA]</scope>
    <source>
        <strain evidence="5 6">2789STDY5834863</strain>
    </source>
</reference>
<keyword evidence="3" id="KW-0472">Membrane</keyword>
<dbReference type="PRINTS" id="PR00133">
    <property type="entry name" value="GLHYDRLASE3"/>
</dbReference>
<dbReference type="AlphaFoldDB" id="A0A173YMY5"/>
<dbReference type="eggNOG" id="COG1472">
    <property type="taxonomic scope" value="Bacteria"/>
</dbReference>
<gene>
    <name evidence="5" type="primary">bglB_2</name>
    <name evidence="5" type="ORF">ERS852478_00716</name>
</gene>
<accession>A0A173YMY5</accession>
<dbReference type="EC" id="3.2.1.21" evidence="5"/>
<keyword evidence="5" id="KW-0326">Glycosidase</keyword>
<evidence type="ECO:0000256" key="2">
    <source>
        <dbReference type="ARBA" id="ARBA00022801"/>
    </source>
</evidence>
<dbReference type="Gene3D" id="3.40.50.1700">
    <property type="entry name" value="Glycoside hydrolase family 3 C-terminal domain"/>
    <property type="match status" value="1"/>
</dbReference>
<feature type="transmembrane region" description="Helical" evidence="3">
    <location>
        <begin position="923"/>
        <end position="943"/>
    </location>
</feature>
<evidence type="ECO:0000256" key="1">
    <source>
        <dbReference type="ARBA" id="ARBA00005336"/>
    </source>
</evidence>
<keyword evidence="2 5" id="KW-0378">Hydrolase</keyword>
<feature type="transmembrane region" description="Helical" evidence="3">
    <location>
        <begin position="52"/>
        <end position="72"/>
    </location>
</feature>
<feature type="domain" description="Fibronectin type III-like" evidence="4">
    <location>
        <begin position="442"/>
        <end position="516"/>
    </location>
</feature>
<protein>
    <submittedName>
        <fullName evidence="5">Thermostable beta-glucosidase B</fullName>
        <ecNumber evidence="5">3.2.1.21</ecNumber>
    </submittedName>
</protein>
<keyword evidence="3" id="KW-1133">Transmembrane helix</keyword>
<evidence type="ECO:0000313" key="6">
    <source>
        <dbReference type="Proteomes" id="UP000095431"/>
    </source>
</evidence>
<feature type="transmembrane region" description="Helical" evidence="3">
    <location>
        <begin position="20"/>
        <end position="40"/>
    </location>
</feature>
<dbReference type="InterPro" id="IPR026891">
    <property type="entry name" value="Fn3-like"/>
</dbReference>
<dbReference type="InterPro" id="IPR002772">
    <property type="entry name" value="Glyco_hydro_3_C"/>
</dbReference>
<keyword evidence="3" id="KW-0812">Transmembrane</keyword>
<dbReference type="Gene3D" id="2.60.40.10">
    <property type="entry name" value="Immunoglobulins"/>
    <property type="match status" value="1"/>
</dbReference>
<dbReference type="InterPro" id="IPR013783">
    <property type="entry name" value="Ig-like_fold"/>
</dbReference>
<proteinExistence type="inferred from homology"/>
<dbReference type="Pfam" id="PF00933">
    <property type="entry name" value="Glyco_hydro_3"/>
    <property type="match status" value="1"/>
</dbReference>
<evidence type="ECO:0000256" key="3">
    <source>
        <dbReference type="SAM" id="Phobius"/>
    </source>
</evidence>
<dbReference type="Pfam" id="PF14310">
    <property type="entry name" value="Fn3-like"/>
    <property type="match status" value="1"/>
</dbReference>
<name>A0A173YMY5_9FIRM</name>
<dbReference type="InterPro" id="IPR036881">
    <property type="entry name" value="Glyco_hydro_3_C_sf"/>
</dbReference>
<dbReference type="PANTHER" id="PTHR42715:SF10">
    <property type="entry name" value="BETA-GLUCOSIDASE"/>
    <property type="match status" value="1"/>
</dbReference>
<dbReference type="InterPro" id="IPR001764">
    <property type="entry name" value="Glyco_hydro_3_N"/>
</dbReference>
<dbReference type="PANTHER" id="PTHR42715">
    <property type="entry name" value="BETA-GLUCOSIDASE"/>
    <property type="match status" value="1"/>
</dbReference>
<dbReference type="SUPFAM" id="SSF51445">
    <property type="entry name" value="(Trans)glycosidases"/>
    <property type="match status" value="1"/>
</dbReference>
<sequence>MISVEMEDVLAVLQLCKPYIIGIIAALVIGIVIMIACRRMSRGKRFLIRGEAAIAMVLAVVVCVNMICFGPMSTLIGLATGNGTLSDETNEEAAEVAEEIMEDGIVLLKNESLLPLNETKKLNIFGWESINPAYGGAGSGGINDLYDIVSLNQGLENAGFSINQELIDFYNNYGADNPEMSIQKQSWTLPEPPVDTYSDELIKSAKEYSDVAVVVLSRKAGEGHNDIPMDVRKAAYDNNSDEYDDFPEGEHYLQLSQTERDMVDMVCSNFDNVIVVYNGANQFELGFADEYPQIKSVVWCPGTGNVGFNALGKVFSGEVNPSGKTPDTFIYDMTTAPWWNNAEKTEYTNLADLAVEGMNAGTAQVYAPAFTNYVEDIYVGYKYYETAAQEGAIDYDKTVQYPFGYGLSYTEFEQKMGELEEKDGQISVDVEVTNTGDVAGKDVVEVYYKPPYTNGGIEKSSANLIEFEKTNLLQPGESQTVTVTFSIEDMASYDENNAKAYILEKGDYVISINSDSHTVLDQKTYTADKDVVYKGENKRASDDTAATNVFEDAKGDVTYLSRTDHFANYEEATAAPASAELGEPYASEYHLNSNFDKTTYLNDKDKMPTTGADNGLTLADMRDADYDDPRWEKLLDQLTVDEMSNMIAMAGYQTAAMDSVGKVGTLDFDGPAAINNNFTGVGSIGFPIEVVVASTWNKELAQAWGECMGKISQEMGAEGWYAPGMNTHRTAFGARNYEYFSEDGVLAGNMGAKAVEGARKYGVYSYIKHFALYEGNAKMVSAWSNEQAIREIYLKPFEISVKQGGANAVMVSWSFLGDKWTGECSNLMNTVLREEWGFRGMALTDFFRNNGHGFMNADAALANGVDVMLSTFNGEENNVANPEHPTSVLQMRNACKNVMYTVVSSWAYDGEHEETGMENWKKAGIGIDIVIALFMAGMEVLVIRGYKKRKNAE</sequence>
<evidence type="ECO:0000259" key="4">
    <source>
        <dbReference type="SMART" id="SM01217"/>
    </source>
</evidence>
<dbReference type="SUPFAM" id="SSF52279">
    <property type="entry name" value="Beta-D-glucan exohydrolase, C-terminal domain"/>
    <property type="match status" value="1"/>
</dbReference>
<dbReference type="Gene3D" id="3.20.20.300">
    <property type="entry name" value="Glycoside hydrolase, family 3, N-terminal domain"/>
    <property type="match status" value="1"/>
</dbReference>
<dbReference type="GO" id="GO:0005975">
    <property type="term" value="P:carbohydrate metabolic process"/>
    <property type="evidence" value="ECO:0007669"/>
    <property type="project" value="InterPro"/>
</dbReference>
<dbReference type="GO" id="GO:0008422">
    <property type="term" value="F:beta-glucosidase activity"/>
    <property type="evidence" value="ECO:0007669"/>
    <property type="project" value="UniProtKB-EC"/>
</dbReference>
<dbReference type="EMBL" id="CYZN01000004">
    <property type="protein sequence ID" value="CUN65511.1"/>
    <property type="molecule type" value="Genomic_DNA"/>
</dbReference>
<dbReference type="Proteomes" id="UP000095431">
    <property type="component" value="Unassembled WGS sequence"/>
</dbReference>
<dbReference type="InterPro" id="IPR017853">
    <property type="entry name" value="GH"/>
</dbReference>